<dbReference type="SUPFAM" id="SSF53067">
    <property type="entry name" value="Actin-like ATPase domain"/>
    <property type="match status" value="1"/>
</dbReference>
<dbReference type="RefSeq" id="WP_188734529.1">
    <property type="nucleotide sequence ID" value="NZ_BMLW01000006.1"/>
</dbReference>
<organism evidence="2 3">
    <name type="scientific">Oceanobacillus neutriphilus</name>
    <dbReference type="NCBI Taxonomy" id="531815"/>
    <lineage>
        <taxon>Bacteria</taxon>
        <taxon>Bacillati</taxon>
        <taxon>Bacillota</taxon>
        <taxon>Bacilli</taxon>
        <taxon>Bacillales</taxon>
        <taxon>Bacillaceae</taxon>
        <taxon>Oceanobacillus</taxon>
    </lineage>
</organism>
<evidence type="ECO:0000313" key="2">
    <source>
        <dbReference type="EMBL" id="GGP11196.1"/>
    </source>
</evidence>
<dbReference type="InterPro" id="IPR043129">
    <property type="entry name" value="ATPase_NBD"/>
</dbReference>
<reference evidence="3" key="1">
    <citation type="journal article" date="2019" name="Int. J. Syst. Evol. Microbiol.">
        <title>The Global Catalogue of Microorganisms (GCM) 10K type strain sequencing project: providing services to taxonomists for standard genome sequencing and annotation.</title>
        <authorList>
            <consortium name="The Broad Institute Genomics Platform"/>
            <consortium name="The Broad Institute Genome Sequencing Center for Infectious Disease"/>
            <person name="Wu L."/>
            <person name="Ma J."/>
        </authorList>
    </citation>
    <scope>NUCLEOTIDE SEQUENCE [LARGE SCALE GENOMIC DNA]</scope>
    <source>
        <strain evidence="3">CGMCC 1.7693</strain>
    </source>
</reference>
<dbReference type="Proteomes" id="UP000641206">
    <property type="component" value="Unassembled WGS sequence"/>
</dbReference>
<dbReference type="Gene3D" id="3.30.420.40">
    <property type="match status" value="2"/>
</dbReference>
<dbReference type="Pfam" id="PF00480">
    <property type="entry name" value="ROK"/>
    <property type="match status" value="1"/>
</dbReference>
<dbReference type="InterPro" id="IPR000600">
    <property type="entry name" value="ROK"/>
</dbReference>
<accession>A0ABQ2NV08</accession>
<evidence type="ECO:0000313" key="3">
    <source>
        <dbReference type="Proteomes" id="UP000641206"/>
    </source>
</evidence>
<evidence type="ECO:0000256" key="1">
    <source>
        <dbReference type="ARBA" id="ARBA00006479"/>
    </source>
</evidence>
<dbReference type="EMBL" id="BMLW01000006">
    <property type="protein sequence ID" value="GGP11196.1"/>
    <property type="molecule type" value="Genomic_DNA"/>
</dbReference>
<dbReference type="PANTHER" id="PTHR18964">
    <property type="entry name" value="ROK (REPRESSOR, ORF, KINASE) FAMILY"/>
    <property type="match status" value="1"/>
</dbReference>
<dbReference type="PANTHER" id="PTHR18964:SF170">
    <property type="entry name" value="SUGAR KINASE"/>
    <property type="match status" value="1"/>
</dbReference>
<proteinExistence type="inferred from homology"/>
<keyword evidence="3" id="KW-1185">Reference proteome</keyword>
<sequence length="297" mass="32327">MTNILSFDFGGTDIKYGVVDTDGKILTKGKKHTPKTLESLIVFIKNQLKQYSNEGIEGIAISSPGSVSDEGIIYGFSAIPYIHGPNIKKHIEAETGLTVHIENDANCAALAEVWRGAATGKKEVAVVVVGTGIGGALIKNGAIHKGDHLHGGEFGYMILDSNNLGSGMNTFSETASTFSIRKRVAQQKQIDISSITGEQVFLKAEQGDEVCKQAISEFYNMLAIGLYNIQYIYDPELILIGGGISTREDLIHQLNKELEWIERKIDAATLIPAIDRCYFNADANLIGAVYHYLQQTS</sequence>
<comment type="similarity">
    <text evidence="1">Belongs to the ROK (NagC/XylR) family.</text>
</comment>
<gene>
    <name evidence="2" type="ORF">GCM10011346_22400</name>
</gene>
<comment type="caution">
    <text evidence="2">The sequence shown here is derived from an EMBL/GenBank/DDBJ whole genome shotgun (WGS) entry which is preliminary data.</text>
</comment>
<dbReference type="CDD" id="cd24152">
    <property type="entry name" value="ASKHA_NBD_ROK-like"/>
    <property type="match status" value="1"/>
</dbReference>
<name>A0ABQ2NV08_9BACI</name>
<protein>
    <submittedName>
        <fullName evidence="2">Transcriptional regulator</fullName>
    </submittedName>
</protein>